<keyword evidence="1" id="KW-0472">Membrane</keyword>
<evidence type="ECO:0000313" key="3">
    <source>
        <dbReference type="Proteomes" id="UP000249645"/>
    </source>
</evidence>
<dbReference type="InterPro" id="IPR010994">
    <property type="entry name" value="RuvA_2-like"/>
</dbReference>
<dbReference type="Pfam" id="PF12836">
    <property type="entry name" value="HHH_3"/>
    <property type="match status" value="2"/>
</dbReference>
<feature type="transmembrane region" description="Helical" evidence="1">
    <location>
        <begin position="20"/>
        <end position="37"/>
    </location>
</feature>
<proteinExistence type="predicted"/>
<reference evidence="2 3" key="1">
    <citation type="submission" date="2017-11" db="EMBL/GenBank/DDBJ databases">
        <title>Infants hospitalized years apart are colonized by the same room-sourced microbial strains.</title>
        <authorList>
            <person name="Brooks B."/>
            <person name="Olm M.R."/>
            <person name="Firek B.A."/>
            <person name="Baker R."/>
            <person name="Thomas B.C."/>
            <person name="Morowitz M.J."/>
            <person name="Banfield J.F."/>
        </authorList>
    </citation>
    <scope>NUCLEOTIDE SEQUENCE [LARGE SCALE GENOMIC DNA]</scope>
    <source>
        <strain evidence="2">S2_009_000_R2_76</strain>
    </source>
</reference>
<dbReference type="PANTHER" id="PTHR21180:SF32">
    <property type="entry name" value="ENDONUCLEASE_EXONUCLEASE_PHOSPHATASE FAMILY DOMAIN-CONTAINING PROTEIN 1"/>
    <property type="match status" value="1"/>
</dbReference>
<dbReference type="InterPro" id="IPR051675">
    <property type="entry name" value="Endo/Exo/Phosphatase_dom_1"/>
</dbReference>
<dbReference type="EMBL" id="QFOI01000083">
    <property type="protein sequence ID" value="PZP50062.1"/>
    <property type="molecule type" value="Genomic_DNA"/>
</dbReference>
<protein>
    <recommendedName>
        <fullName evidence="4">Helix-hairpin-helix domain-containing protein</fullName>
    </recommendedName>
</protein>
<keyword evidence="1" id="KW-0812">Transmembrane</keyword>
<dbReference type="GO" id="GO:0015628">
    <property type="term" value="P:protein secretion by the type II secretion system"/>
    <property type="evidence" value="ECO:0007669"/>
    <property type="project" value="TreeGrafter"/>
</dbReference>
<dbReference type="PANTHER" id="PTHR21180">
    <property type="entry name" value="ENDONUCLEASE/EXONUCLEASE/PHOSPHATASE FAMILY DOMAIN-CONTAINING PROTEIN 1"/>
    <property type="match status" value="1"/>
</dbReference>
<organism evidence="2 3">
    <name type="scientific">Pseudopedobacter saltans</name>
    <dbReference type="NCBI Taxonomy" id="151895"/>
    <lineage>
        <taxon>Bacteria</taxon>
        <taxon>Pseudomonadati</taxon>
        <taxon>Bacteroidota</taxon>
        <taxon>Sphingobacteriia</taxon>
        <taxon>Sphingobacteriales</taxon>
        <taxon>Sphingobacteriaceae</taxon>
        <taxon>Pseudopedobacter</taxon>
    </lineage>
</organism>
<dbReference type="SUPFAM" id="SSF47781">
    <property type="entry name" value="RuvA domain 2-like"/>
    <property type="match status" value="3"/>
</dbReference>
<dbReference type="Gene3D" id="1.10.150.280">
    <property type="entry name" value="AF1531-like domain"/>
    <property type="match status" value="1"/>
</dbReference>
<sequence>MENKGIKGWLSFSRKERSALLILIVSVALFFLVPYIFPKKQKELTVAEDVMGAKTLIEGKPSDALFSFDPNTIDSVGFKKLGLRDKTIMTILHYREKGGRFKKAEDIRKIYGLRKEEADKLIPYIQIGSYNVTSTTRSVPTFNGKQYSFPLEVNSAGVDHWAALPGISLALAQRVVHYRDAIHGFKSIEQIGKTYGLSPQVFDKIKPLLRLTPEITTNIASTDHVSITEKQTVATIENKIPVSEKFNINTASEQDLLSQKRIPRSVAKAIVIYREQHGLYQQVADIKKIVFVNEELFARVEPYLKVE</sequence>
<accession>A0A2W5H356</accession>
<gene>
    <name evidence="2" type="ORF">DI598_06420</name>
</gene>
<evidence type="ECO:0000256" key="1">
    <source>
        <dbReference type="SAM" id="Phobius"/>
    </source>
</evidence>
<evidence type="ECO:0000313" key="2">
    <source>
        <dbReference type="EMBL" id="PZP50062.1"/>
    </source>
</evidence>
<name>A0A2W5H356_9SPHI</name>
<comment type="caution">
    <text evidence="2">The sequence shown here is derived from an EMBL/GenBank/DDBJ whole genome shotgun (WGS) entry which is preliminary data.</text>
</comment>
<keyword evidence="1" id="KW-1133">Transmembrane helix</keyword>
<dbReference type="GO" id="GO:0015627">
    <property type="term" value="C:type II protein secretion system complex"/>
    <property type="evidence" value="ECO:0007669"/>
    <property type="project" value="TreeGrafter"/>
</dbReference>
<dbReference type="AlphaFoldDB" id="A0A2W5H356"/>
<evidence type="ECO:0008006" key="4">
    <source>
        <dbReference type="Google" id="ProtNLM"/>
    </source>
</evidence>
<dbReference type="Proteomes" id="UP000249645">
    <property type="component" value="Unassembled WGS sequence"/>
</dbReference>
<dbReference type="Gene3D" id="1.10.150.320">
    <property type="entry name" value="Photosystem II 12 kDa extrinsic protein"/>
    <property type="match status" value="1"/>
</dbReference>